<name>A0A840G0H3_9BURK</name>
<reference evidence="2 3" key="1">
    <citation type="submission" date="2020-08" db="EMBL/GenBank/DDBJ databases">
        <title>Genomic Encyclopedia of Type Strains, Phase IV (KMG-V): Genome sequencing to study the core and pangenomes of soil and plant-associated prokaryotes.</title>
        <authorList>
            <person name="Whitman W."/>
        </authorList>
    </citation>
    <scope>NUCLEOTIDE SEQUENCE [LARGE SCALE GENOMIC DNA]</scope>
    <source>
        <strain evidence="2 3">34/80</strain>
    </source>
</reference>
<dbReference type="RefSeq" id="WP_311737100.1">
    <property type="nucleotide sequence ID" value="NZ_JACIFZ010000018.1"/>
</dbReference>
<evidence type="ECO:0000313" key="2">
    <source>
        <dbReference type="EMBL" id="MBB4225984.1"/>
    </source>
</evidence>
<protein>
    <submittedName>
        <fullName evidence="2">Transcriptional regulator with XRE-family HTH domain</fullName>
    </submittedName>
</protein>
<accession>A0A840G0H3</accession>
<dbReference type="CDD" id="cd00093">
    <property type="entry name" value="HTH_XRE"/>
    <property type="match status" value="1"/>
</dbReference>
<dbReference type="InterPro" id="IPR001387">
    <property type="entry name" value="Cro/C1-type_HTH"/>
</dbReference>
<comment type="caution">
    <text evidence="2">The sequence shown here is derived from an EMBL/GenBank/DDBJ whole genome shotgun (WGS) entry which is preliminary data.</text>
</comment>
<dbReference type="PROSITE" id="PS50943">
    <property type="entry name" value="HTH_CROC1"/>
    <property type="match status" value="1"/>
</dbReference>
<organism evidence="2 3">
    <name type="scientific">Variovorax guangxiensis</name>
    <dbReference type="NCBI Taxonomy" id="1775474"/>
    <lineage>
        <taxon>Bacteria</taxon>
        <taxon>Pseudomonadati</taxon>
        <taxon>Pseudomonadota</taxon>
        <taxon>Betaproteobacteria</taxon>
        <taxon>Burkholderiales</taxon>
        <taxon>Comamonadaceae</taxon>
        <taxon>Variovorax</taxon>
    </lineage>
</organism>
<dbReference type="EMBL" id="JACIFZ010000018">
    <property type="protein sequence ID" value="MBB4225984.1"/>
    <property type="molecule type" value="Genomic_DNA"/>
</dbReference>
<feature type="domain" description="HTH cro/C1-type" evidence="1">
    <location>
        <begin position="26"/>
        <end position="79"/>
    </location>
</feature>
<dbReference type="Proteomes" id="UP000524450">
    <property type="component" value="Unassembled WGS sequence"/>
</dbReference>
<dbReference type="InterPro" id="IPR010982">
    <property type="entry name" value="Lambda_DNA-bd_dom_sf"/>
</dbReference>
<dbReference type="SMART" id="SM00530">
    <property type="entry name" value="HTH_XRE"/>
    <property type="match status" value="1"/>
</dbReference>
<dbReference type="Pfam" id="PF01381">
    <property type="entry name" value="HTH_3"/>
    <property type="match status" value="1"/>
</dbReference>
<sequence length="147" mass="16132">MVCIVFDKRSKVNAVLRQMSKFFERLREERKRLGLNQTDFSAFAGVSTETQSNYERGSRKPDSEYLEAIAAHGVDVGYLLTGVRSFAANALPANDEGTASTKTETVMRAVTREEAALLDNYEAADERGRAAARGVLDALAQPKRANG</sequence>
<dbReference type="GO" id="GO:0003677">
    <property type="term" value="F:DNA binding"/>
    <property type="evidence" value="ECO:0007669"/>
    <property type="project" value="InterPro"/>
</dbReference>
<dbReference type="Gene3D" id="1.10.260.40">
    <property type="entry name" value="lambda repressor-like DNA-binding domains"/>
    <property type="match status" value="1"/>
</dbReference>
<gene>
    <name evidence="2" type="ORF">GGD71_006797</name>
</gene>
<proteinExistence type="predicted"/>
<dbReference type="AlphaFoldDB" id="A0A840G0H3"/>
<evidence type="ECO:0000259" key="1">
    <source>
        <dbReference type="PROSITE" id="PS50943"/>
    </source>
</evidence>
<dbReference type="SUPFAM" id="SSF47413">
    <property type="entry name" value="lambda repressor-like DNA-binding domains"/>
    <property type="match status" value="1"/>
</dbReference>
<evidence type="ECO:0000313" key="3">
    <source>
        <dbReference type="Proteomes" id="UP000524450"/>
    </source>
</evidence>